<reference evidence="2" key="1">
    <citation type="submission" date="2019-06" db="EMBL/GenBank/DDBJ databases">
        <title>Complete genome sequence of Methylogaea oryzae strain JCM16910.</title>
        <authorList>
            <person name="Asakawa S."/>
        </authorList>
    </citation>
    <scope>NUCLEOTIDE SEQUENCE</scope>
    <source>
        <strain evidence="2">E10</strain>
    </source>
</reference>
<organism evidence="2 3">
    <name type="scientific">Methylogaea oryzae</name>
    <dbReference type="NCBI Taxonomy" id="1295382"/>
    <lineage>
        <taxon>Bacteria</taxon>
        <taxon>Pseudomonadati</taxon>
        <taxon>Pseudomonadota</taxon>
        <taxon>Gammaproteobacteria</taxon>
        <taxon>Methylococcales</taxon>
        <taxon>Methylococcaceae</taxon>
        <taxon>Methylogaea</taxon>
    </lineage>
</organism>
<keyword evidence="3" id="KW-1185">Reference proteome</keyword>
<dbReference type="EMBL" id="AP019782">
    <property type="protein sequence ID" value="BBL70904.1"/>
    <property type="molecule type" value="Genomic_DNA"/>
</dbReference>
<protein>
    <submittedName>
        <fullName evidence="2">Uncharacterized protein</fullName>
    </submittedName>
</protein>
<accession>A0A8D5AJK8</accession>
<proteinExistence type="predicted"/>
<evidence type="ECO:0000313" key="3">
    <source>
        <dbReference type="Proteomes" id="UP000824988"/>
    </source>
</evidence>
<keyword evidence="1" id="KW-0472">Membrane</keyword>
<name>A0A8D5AJK8_9GAMM</name>
<feature type="transmembrane region" description="Helical" evidence="1">
    <location>
        <begin position="12"/>
        <end position="28"/>
    </location>
</feature>
<dbReference type="KEGG" id="moz:MoryE10_15100"/>
<keyword evidence="1" id="KW-0812">Transmembrane</keyword>
<sequence>MQRLLKHPHRRKASIGLVALGGALLFLAPEAGGWFGGGVLLAGVLLEGLAVYRGKADGD</sequence>
<gene>
    <name evidence="2" type="ORF">MoryE10_15100</name>
</gene>
<dbReference type="RefSeq" id="WP_221048707.1">
    <property type="nucleotide sequence ID" value="NZ_AP019782.1"/>
</dbReference>
<evidence type="ECO:0000256" key="1">
    <source>
        <dbReference type="SAM" id="Phobius"/>
    </source>
</evidence>
<evidence type="ECO:0000313" key="2">
    <source>
        <dbReference type="EMBL" id="BBL70904.1"/>
    </source>
</evidence>
<dbReference type="Proteomes" id="UP000824988">
    <property type="component" value="Chromosome"/>
</dbReference>
<keyword evidence="1" id="KW-1133">Transmembrane helix</keyword>
<dbReference type="AlphaFoldDB" id="A0A8D5AJK8"/>